<proteinExistence type="predicted"/>
<evidence type="ECO:0000313" key="2">
    <source>
        <dbReference type="EMBL" id="MBD8077935.1"/>
    </source>
</evidence>
<name>A0A927IYU0_9MICO</name>
<protein>
    <submittedName>
        <fullName evidence="2">Uncharacterized protein</fullName>
    </submittedName>
</protein>
<evidence type="ECO:0000313" key="3">
    <source>
        <dbReference type="Proteomes" id="UP000610846"/>
    </source>
</evidence>
<accession>A0A927IYU0</accession>
<dbReference type="EMBL" id="JACYHB010000001">
    <property type="protein sequence ID" value="MBD8077935.1"/>
    <property type="molecule type" value="Genomic_DNA"/>
</dbReference>
<evidence type="ECO:0000256" key="1">
    <source>
        <dbReference type="SAM" id="MobiDB-lite"/>
    </source>
</evidence>
<dbReference type="AlphaFoldDB" id="A0A927IYU0"/>
<organism evidence="2 3">
    <name type="scientific">Cellulosimicrobium arenosum</name>
    <dbReference type="NCBI Taxonomy" id="2708133"/>
    <lineage>
        <taxon>Bacteria</taxon>
        <taxon>Bacillati</taxon>
        <taxon>Actinomycetota</taxon>
        <taxon>Actinomycetes</taxon>
        <taxon>Micrococcales</taxon>
        <taxon>Promicromonosporaceae</taxon>
        <taxon>Cellulosimicrobium</taxon>
    </lineage>
</organism>
<reference evidence="2" key="1">
    <citation type="journal article" date="2018" name="Curr. Microbiol.">
        <title>Cellulosimicrobium arenosum sp. nov., Isolated from Marine Sediment Sand.</title>
        <authorList>
            <person name="Oh M."/>
            <person name="Kim J.H."/>
            <person name="Yoon J.H."/>
            <person name="Schumann P."/>
            <person name="Kim W."/>
        </authorList>
    </citation>
    <scope>NUCLEOTIDE SEQUENCE</scope>
    <source>
        <strain evidence="2">KCTC 49039</strain>
    </source>
</reference>
<keyword evidence="3" id="KW-1185">Reference proteome</keyword>
<dbReference type="Proteomes" id="UP000610846">
    <property type="component" value="Unassembled WGS sequence"/>
</dbReference>
<sequence>MADERPAEGTATDVPTDDGTDVLPLGRAPRPSTGPELAVRLRDAFVEHAHPDVAHVERLRVHATVDGPDVPALDVDLSGLVVRTTSGGGRPTETTLPPVPVGDLIDPAARREDGTLRHLRIEAHPVTVEGVPVDVVVDADDVRFRWVEGADGSLGVELVDPGATGSGELVRGFVRVTAPQRDLIAAARRLIEKTLQETGGLVLTSFDVQVDSAGPRAATAGGFARVRKRILSASIRARIAVDVDEHLVLTVRELSLTSRNPVVAAALLVARNHVDEARGRTVDLAAELPPGLRLADVRLDVDESVAISARFA</sequence>
<gene>
    <name evidence="2" type="ORF">IF651_02550</name>
</gene>
<reference evidence="2" key="2">
    <citation type="submission" date="2020-09" db="EMBL/GenBank/DDBJ databases">
        <authorList>
            <person name="Yu Y."/>
        </authorList>
    </citation>
    <scope>NUCLEOTIDE SEQUENCE</scope>
    <source>
        <strain evidence="2">KCTC 49039</strain>
    </source>
</reference>
<feature type="region of interest" description="Disordered" evidence="1">
    <location>
        <begin position="1"/>
        <end position="35"/>
    </location>
</feature>
<dbReference type="RefSeq" id="WP_191827470.1">
    <property type="nucleotide sequence ID" value="NZ_JACYHB010000001.1"/>
</dbReference>
<comment type="caution">
    <text evidence="2">The sequence shown here is derived from an EMBL/GenBank/DDBJ whole genome shotgun (WGS) entry which is preliminary data.</text>
</comment>